<comment type="subcellular location">
    <subcellularLocation>
        <location evidence="1">Endomembrane system</location>
    </subcellularLocation>
</comment>
<dbReference type="Proteomes" id="UP000663842">
    <property type="component" value="Unassembled WGS sequence"/>
</dbReference>
<keyword evidence="3" id="KW-0812">Transmembrane</keyword>
<evidence type="ECO:0000313" key="17">
    <source>
        <dbReference type="EMBL" id="CAF3929995.1"/>
    </source>
</evidence>
<dbReference type="EMBL" id="CAJOBI010006190">
    <property type="protein sequence ID" value="CAF4053659.1"/>
    <property type="molecule type" value="Genomic_DNA"/>
</dbReference>
<organism evidence="13 21">
    <name type="scientific">Rotaria magnacalcarata</name>
    <dbReference type="NCBI Taxonomy" id="392030"/>
    <lineage>
        <taxon>Eukaryota</taxon>
        <taxon>Metazoa</taxon>
        <taxon>Spiralia</taxon>
        <taxon>Gnathifera</taxon>
        <taxon>Rotifera</taxon>
        <taxon>Eurotatoria</taxon>
        <taxon>Bdelloidea</taxon>
        <taxon>Philodinida</taxon>
        <taxon>Philodinidae</taxon>
        <taxon>Rotaria</taxon>
    </lineage>
</organism>
<dbReference type="EMBL" id="CAJNRE010000145">
    <property type="protein sequence ID" value="CAF1922051.1"/>
    <property type="molecule type" value="Genomic_DNA"/>
</dbReference>
<evidence type="ECO:0000256" key="7">
    <source>
        <dbReference type="ARBA" id="ARBA00023157"/>
    </source>
</evidence>
<dbReference type="Proteomes" id="UP000663834">
    <property type="component" value="Unassembled WGS sequence"/>
</dbReference>
<reference evidence="13" key="1">
    <citation type="submission" date="2021-02" db="EMBL/GenBank/DDBJ databases">
        <authorList>
            <person name="Nowell W R."/>
        </authorList>
    </citation>
    <scope>NUCLEOTIDE SEQUENCE</scope>
</reference>
<dbReference type="EMBL" id="CAJNOV010008320">
    <property type="protein sequence ID" value="CAF1319174.1"/>
    <property type="molecule type" value="Genomic_DNA"/>
</dbReference>
<keyword evidence="7" id="KW-1015">Disulfide bond</keyword>
<evidence type="ECO:0000256" key="1">
    <source>
        <dbReference type="ARBA" id="ARBA00004308"/>
    </source>
</evidence>
<dbReference type="Proteomes" id="UP000676336">
    <property type="component" value="Unassembled WGS sequence"/>
</dbReference>
<proteinExistence type="predicted"/>
<keyword evidence="20" id="KW-1185">Reference proteome</keyword>
<protein>
    <recommendedName>
        <fullName evidence="9">MRH domain-containing protein</fullName>
    </recommendedName>
</protein>
<evidence type="ECO:0000256" key="5">
    <source>
        <dbReference type="ARBA" id="ARBA00022989"/>
    </source>
</evidence>
<dbReference type="EMBL" id="CAJNRG010000008">
    <property type="protein sequence ID" value="CAF1937741.1"/>
    <property type="molecule type" value="Genomic_DNA"/>
</dbReference>
<dbReference type="GO" id="GO:0000139">
    <property type="term" value="C:Golgi membrane"/>
    <property type="evidence" value="ECO:0007669"/>
    <property type="project" value="UniProtKB-SubCell"/>
</dbReference>
<dbReference type="Proteomes" id="UP000663855">
    <property type="component" value="Unassembled WGS sequence"/>
</dbReference>
<dbReference type="Gene3D" id="2.70.130.10">
    <property type="entry name" value="Mannose-6-phosphate receptor binding domain"/>
    <property type="match status" value="1"/>
</dbReference>
<evidence type="ECO:0000256" key="3">
    <source>
        <dbReference type="ARBA" id="ARBA00022692"/>
    </source>
</evidence>
<dbReference type="EMBL" id="CAJOBF010000173">
    <property type="protein sequence ID" value="CAF3765263.1"/>
    <property type="molecule type" value="Genomic_DNA"/>
</dbReference>
<keyword evidence="4 8" id="KW-0732">Signal</keyword>
<dbReference type="PANTHER" id="PTHR15071">
    <property type="entry name" value="MANNOSE-6-PHOSPHATE RECEPTOR FAMILY MEMBER"/>
    <property type="match status" value="1"/>
</dbReference>
<dbReference type="Proteomes" id="UP000681720">
    <property type="component" value="Unassembled WGS sequence"/>
</dbReference>
<dbReference type="EMBL" id="CAJNRF010000710">
    <property type="protein sequence ID" value="CAF1975938.1"/>
    <property type="molecule type" value="Genomic_DNA"/>
</dbReference>
<dbReference type="EMBL" id="CAJOBJ010004579">
    <property type="protein sequence ID" value="CAF4005016.1"/>
    <property type="molecule type" value="Genomic_DNA"/>
</dbReference>
<evidence type="ECO:0000313" key="11">
    <source>
        <dbReference type="EMBL" id="CAF1319174.1"/>
    </source>
</evidence>
<evidence type="ECO:0000313" key="20">
    <source>
        <dbReference type="Proteomes" id="UP000663866"/>
    </source>
</evidence>
<evidence type="ECO:0000313" key="12">
    <source>
        <dbReference type="EMBL" id="CAF1922051.1"/>
    </source>
</evidence>
<evidence type="ECO:0000256" key="2">
    <source>
        <dbReference type="ARBA" id="ARBA00022448"/>
    </source>
</evidence>
<dbReference type="InterPro" id="IPR044865">
    <property type="entry name" value="MRH_dom"/>
</dbReference>
<dbReference type="OrthoDB" id="29460at2759"/>
<dbReference type="EMBL" id="CAJOBG010000001">
    <property type="protein sequence ID" value="CAF3731453.1"/>
    <property type="molecule type" value="Genomic_DNA"/>
</dbReference>
<dbReference type="Proteomes" id="UP000681967">
    <property type="component" value="Unassembled WGS sequence"/>
</dbReference>
<keyword evidence="2" id="KW-0813">Transport</keyword>
<sequence>MMLTIVLLLLCLQTHFTEHASINGANTLTKLDCTYQDARFGHIDLSKVGLKGGIPAFRHVLKDAYFYSYNPCYPFSEEPSCTNVAICQISKNGSAYYVLGVNSIVSWSITFDGKVTLVYSVVDRQTIVNLACSTEVDQLVINGEYELRHYNLTLYSKCACWNGC</sequence>
<evidence type="ECO:0000313" key="13">
    <source>
        <dbReference type="EMBL" id="CAF1937741.1"/>
    </source>
</evidence>
<dbReference type="GO" id="GO:0010008">
    <property type="term" value="C:endosome membrane"/>
    <property type="evidence" value="ECO:0007669"/>
    <property type="project" value="UniProtKB-SubCell"/>
</dbReference>
<evidence type="ECO:0000256" key="8">
    <source>
        <dbReference type="SAM" id="SignalP"/>
    </source>
</evidence>
<dbReference type="SUPFAM" id="SSF50911">
    <property type="entry name" value="Mannose 6-phosphate receptor domain"/>
    <property type="match status" value="1"/>
</dbReference>
<feature type="domain" description="MRH" evidence="9">
    <location>
        <begin position="31"/>
        <end position="162"/>
    </location>
</feature>
<dbReference type="GO" id="GO:0005802">
    <property type="term" value="C:trans-Golgi network"/>
    <property type="evidence" value="ECO:0007669"/>
    <property type="project" value="TreeGrafter"/>
</dbReference>
<accession>A0A816LFZ9</accession>
<evidence type="ECO:0000313" key="18">
    <source>
        <dbReference type="EMBL" id="CAF4005016.1"/>
    </source>
</evidence>
<dbReference type="PROSITE" id="PS51914">
    <property type="entry name" value="MRH"/>
    <property type="match status" value="1"/>
</dbReference>
<dbReference type="Proteomes" id="UP000663866">
    <property type="component" value="Unassembled WGS sequence"/>
</dbReference>
<comment type="caution">
    <text evidence="13">The sequence shown here is derived from an EMBL/GenBank/DDBJ whole genome shotgun (WGS) entry which is preliminary data.</text>
</comment>
<evidence type="ECO:0000313" key="10">
    <source>
        <dbReference type="EMBL" id="CAF1206517.1"/>
    </source>
</evidence>
<evidence type="ECO:0000313" key="15">
    <source>
        <dbReference type="EMBL" id="CAF3731453.1"/>
    </source>
</evidence>
<dbReference type="AlphaFoldDB" id="A0A816LFZ9"/>
<dbReference type="EMBL" id="CAJNOW010000013">
    <property type="protein sequence ID" value="CAF1206517.1"/>
    <property type="molecule type" value="Genomic_DNA"/>
</dbReference>
<gene>
    <name evidence="17" type="ORF">BYL167_LOCUS9954</name>
    <name evidence="11" type="ORF">CJN711_LOCUS17844</name>
    <name evidence="18" type="ORF">GIL414_LOCUS11979</name>
    <name evidence="10" type="ORF">KQP761_LOCUS115</name>
    <name evidence="12" type="ORF">MBJ925_LOCUS2271</name>
    <name evidence="15" type="ORF">OVN521_LOCUS11</name>
    <name evidence="19" type="ORF">SMN809_LOCUS14791</name>
    <name evidence="16" type="ORF">UXM345_LOCUS2803</name>
    <name evidence="14" type="ORF">WKI299_LOCUS3537</name>
    <name evidence="13" type="ORF">XDN619_LOCUS180</name>
</gene>
<dbReference type="Proteomes" id="UP000663856">
    <property type="component" value="Unassembled WGS sequence"/>
</dbReference>
<keyword evidence="6" id="KW-0472">Membrane</keyword>
<evidence type="ECO:0000256" key="4">
    <source>
        <dbReference type="ARBA" id="ARBA00022729"/>
    </source>
</evidence>
<dbReference type="Proteomes" id="UP000663824">
    <property type="component" value="Unassembled WGS sequence"/>
</dbReference>
<feature type="chain" id="PRO_5035689178" description="MRH domain-containing protein" evidence="8">
    <location>
        <begin position="20"/>
        <end position="164"/>
    </location>
</feature>
<evidence type="ECO:0000313" key="16">
    <source>
        <dbReference type="EMBL" id="CAF3765263.1"/>
    </source>
</evidence>
<evidence type="ECO:0000256" key="6">
    <source>
        <dbReference type="ARBA" id="ARBA00023136"/>
    </source>
</evidence>
<evidence type="ECO:0000313" key="19">
    <source>
        <dbReference type="EMBL" id="CAF4053659.1"/>
    </source>
</evidence>
<dbReference type="EMBL" id="CAJOBH010002930">
    <property type="protein sequence ID" value="CAF3929995.1"/>
    <property type="molecule type" value="Genomic_DNA"/>
</dbReference>
<feature type="signal peptide" evidence="8">
    <location>
        <begin position="1"/>
        <end position="19"/>
    </location>
</feature>
<dbReference type="Proteomes" id="UP000663887">
    <property type="component" value="Unassembled WGS sequence"/>
</dbReference>
<dbReference type="PANTHER" id="PTHR15071:SF0">
    <property type="entry name" value="MANNOSE 6-PHOSPHATE RECEPTOR-LIKE PROTEIN 1"/>
    <property type="match status" value="1"/>
</dbReference>
<name>A0A816LFZ9_9BILA</name>
<evidence type="ECO:0000259" key="9">
    <source>
        <dbReference type="PROSITE" id="PS51914"/>
    </source>
</evidence>
<keyword evidence="5" id="KW-1133">Transmembrane helix</keyword>
<dbReference type="InterPro" id="IPR009011">
    <property type="entry name" value="Man6P_isomerase_rcpt-bd_dom_sf"/>
</dbReference>
<evidence type="ECO:0000313" key="21">
    <source>
        <dbReference type="Proteomes" id="UP000663887"/>
    </source>
</evidence>
<evidence type="ECO:0000313" key="14">
    <source>
        <dbReference type="EMBL" id="CAF1975938.1"/>
    </source>
</evidence>